<evidence type="ECO:0000313" key="3">
    <source>
        <dbReference type="Proteomes" id="UP001152622"/>
    </source>
</evidence>
<sequence>MSNRKKVMEVTQLPTPWRKRAEYRPAMKRTQDTGPSCFSPGRYAWVHENSPLHLLALASESRPQSPTASCRISGRAPDPQPTDWENSPSNPARLANELELLGQAVSLKDASGAPGYNPAGLENPPLVAALQESSLSDRTCLASKLGPQGQAASSGDTSGALCHPTLAPATWESVPLTSKVLRFDSKESWQAYLAQFNFIAEMAGWS</sequence>
<feature type="region of interest" description="Disordered" evidence="1">
    <location>
        <begin position="59"/>
        <end position="91"/>
    </location>
</feature>
<dbReference type="AlphaFoldDB" id="A0A9Q1FLD3"/>
<accession>A0A9Q1FLD3</accession>
<comment type="caution">
    <text evidence="2">The sequence shown here is derived from an EMBL/GenBank/DDBJ whole genome shotgun (WGS) entry which is preliminary data.</text>
</comment>
<name>A0A9Q1FLD3_SYNKA</name>
<evidence type="ECO:0000256" key="1">
    <source>
        <dbReference type="SAM" id="MobiDB-lite"/>
    </source>
</evidence>
<dbReference type="EMBL" id="JAINUF010000005">
    <property type="protein sequence ID" value="KAJ8361041.1"/>
    <property type="molecule type" value="Genomic_DNA"/>
</dbReference>
<dbReference type="Proteomes" id="UP001152622">
    <property type="component" value="Chromosome 5"/>
</dbReference>
<keyword evidence="3" id="KW-1185">Reference proteome</keyword>
<protein>
    <submittedName>
        <fullName evidence="2">Uncharacterized protein</fullName>
    </submittedName>
</protein>
<proteinExistence type="predicted"/>
<feature type="compositionally biased region" description="Polar residues" evidence="1">
    <location>
        <begin position="61"/>
        <end position="70"/>
    </location>
</feature>
<gene>
    <name evidence="2" type="ORF">SKAU_G00175660</name>
</gene>
<evidence type="ECO:0000313" key="2">
    <source>
        <dbReference type="EMBL" id="KAJ8361041.1"/>
    </source>
</evidence>
<reference evidence="2" key="1">
    <citation type="journal article" date="2023" name="Science">
        <title>Genome structures resolve the early diversification of teleost fishes.</title>
        <authorList>
            <person name="Parey E."/>
            <person name="Louis A."/>
            <person name="Montfort J."/>
            <person name="Bouchez O."/>
            <person name="Roques C."/>
            <person name="Iampietro C."/>
            <person name="Lluch J."/>
            <person name="Castinel A."/>
            <person name="Donnadieu C."/>
            <person name="Desvignes T."/>
            <person name="Floi Bucao C."/>
            <person name="Jouanno E."/>
            <person name="Wen M."/>
            <person name="Mejri S."/>
            <person name="Dirks R."/>
            <person name="Jansen H."/>
            <person name="Henkel C."/>
            <person name="Chen W.J."/>
            <person name="Zahm M."/>
            <person name="Cabau C."/>
            <person name="Klopp C."/>
            <person name="Thompson A.W."/>
            <person name="Robinson-Rechavi M."/>
            <person name="Braasch I."/>
            <person name="Lecointre G."/>
            <person name="Bobe J."/>
            <person name="Postlethwait J.H."/>
            <person name="Berthelot C."/>
            <person name="Roest Crollius H."/>
            <person name="Guiguen Y."/>
        </authorList>
    </citation>
    <scope>NUCLEOTIDE SEQUENCE</scope>
    <source>
        <strain evidence="2">WJC10195</strain>
    </source>
</reference>
<organism evidence="2 3">
    <name type="scientific">Synaphobranchus kaupii</name>
    <name type="common">Kaup's arrowtooth eel</name>
    <dbReference type="NCBI Taxonomy" id="118154"/>
    <lineage>
        <taxon>Eukaryota</taxon>
        <taxon>Metazoa</taxon>
        <taxon>Chordata</taxon>
        <taxon>Craniata</taxon>
        <taxon>Vertebrata</taxon>
        <taxon>Euteleostomi</taxon>
        <taxon>Actinopterygii</taxon>
        <taxon>Neopterygii</taxon>
        <taxon>Teleostei</taxon>
        <taxon>Anguilliformes</taxon>
        <taxon>Synaphobranchidae</taxon>
        <taxon>Synaphobranchus</taxon>
    </lineage>
</organism>